<reference evidence="1 2" key="1">
    <citation type="submission" date="2019-10" db="EMBL/GenBank/DDBJ databases">
        <title>Genome sequence of Phaeocystidibacter marisrubri JCM30614 (type strain).</title>
        <authorList>
            <person name="Bowman J.P."/>
        </authorList>
    </citation>
    <scope>NUCLEOTIDE SEQUENCE [LARGE SCALE GENOMIC DNA]</scope>
    <source>
        <strain evidence="1 2">JCM 30614</strain>
    </source>
</reference>
<proteinExistence type="predicted"/>
<sequence length="195" mass="23166">MKHILSLILIGFSATLMGQHEELAQKCSAFVADHDSLYEKKYLNISNPPIGDIDDTDYEFAERFMLESRDRVKSNIDNNIYAKYYVNVYGYADEYDRDWALKHWFSNFIEGESIRPGRDKRSYDYAHPTIIIINNKDVAILHYECQLYDRDSFQNWREKMLSYFGDVNSIVIEVQCDGPLKWTKNPPDPRDRRWR</sequence>
<dbReference type="Proteomes" id="UP000484164">
    <property type="component" value="Unassembled WGS sequence"/>
</dbReference>
<accession>A0A6L3ZEE7</accession>
<evidence type="ECO:0000313" key="2">
    <source>
        <dbReference type="Proteomes" id="UP000484164"/>
    </source>
</evidence>
<name>A0A6L3ZEE7_9FLAO</name>
<protein>
    <submittedName>
        <fullName evidence="1">Uncharacterized protein</fullName>
    </submittedName>
</protein>
<dbReference type="RefSeq" id="WP_151693425.1">
    <property type="nucleotide sequence ID" value="NZ_BMGX01000001.1"/>
</dbReference>
<dbReference type="EMBL" id="WBVQ01000002">
    <property type="protein sequence ID" value="KAB2815996.1"/>
    <property type="molecule type" value="Genomic_DNA"/>
</dbReference>
<keyword evidence="2" id="KW-1185">Reference proteome</keyword>
<gene>
    <name evidence="1" type="ORF">F8C82_09890</name>
</gene>
<organism evidence="1 2">
    <name type="scientific">Phaeocystidibacter marisrubri</name>
    <dbReference type="NCBI Taxonomy" id="1577780"/>
    <lineage>
        <taxon>Bacteria</taxon>
        <taxon>Pseudomonadati</taxon>
        <taxon>Bacteroidota</taxon>
        <taxon>Flavobacteriia</taxon>
        <taxon>Flavobacteriales</taxon>
        <taxon>Phaeocystidibacteraceae</taxon>
        <taxon>Phaeocystidibacter</taxon>
    </lineage>
</organism>
<comment type="caution">
    <text evidence="1">The sequence shown here is derived from an EMBL/GenBank/DDBJ whole genome shotgun (WGS) entry which is preliminary data.</text>
</comment>
<evidence type="ECO:0000313" key="1">
    <source>
        <dbReference type="EMBL" id="KAB2815996.1"/>
    </source>
</evidence>
<dbReference type="AlphaFoldDB" id="A0A6L3ZEE7"/>
<dbReference type="OrthoDB" id="1467369at2"/>